<dbReference type="GO" id="GO:0008146">
    <property type="term" value="F:sulfotransferase activity"/>
    <property type="evidence" value="ECO:0007669"/>
    <property type="project" value="InterPro"/>
</dbReference>
<dbReference type="SUPFAM" id="SSF52540">
    <property type="entry name" value="P-loop containing nucleoside triphosphate hydrolases"/>
    <property type="match status" value="1"/>
</dbReference>
<organism evidence="4">
    <name type="scientific">Thiolapillus brandeum</name>
    <dbReference type="NCBI Taxonomy" id="1076588"/>
    <lineage>
        <taxon>Bacteria</taxon>
        <taxon>Pseudomonadati</taxon>
        <taxon>Pseudomonadota</taxon>
        <taxon>Gammaproteobacteria</taxon>
        <taxon>Chromatiales</taxon>
        <taxon>Sedimenticolaceae</taxon>
        <taxon>Thiolapillus</taxon>
    </lineage>
</organism>
<dbReference type="AlphaFoldDB" id="A0A831KDU2"/>
<dbReference type="Gene3D" id="3.40.50.300">
    <property type="entry name" value="P-loop containing nucleotide triphosphate hydrolases"/>
    <property type="match status" value="1"/>
</dbReference>
<evidence type="ECO:0000256" key="2">
    <source>
        <dbReference type="ARBA" id="ARBA00023180"/>
    </source>
</evidence>
<sequence length="263" mass="31095">MVAQMMKHKVGFVIGGTQKGGTTALHAYLSQHPEIGMSGKKEVHYFDKHFDKRKLFADGLIGYARYHRNFPFSHDKLIYGESTPAYMYRYEVPQRIRHYNPEMKWILLLRNPMDRAFSHWNMQVSRGKEKRSFAQALASEPEKCRDSRKQCKNYSYVARGFYTEQLRRILRHFPREQLLVLRSEELLASAESTLPVIWKFLGVGDARITALSNDEAHVRSYHRRMSPEELDQLRHIYEYEIRQLERMLNWDCGDWLASPYLGS</sequence>
<feature type="domain" description="Sulfotransferase" evidence="3">
    <location>
        <begin position="13"/>
        <end position="204"/>
    </location>
</feature>
<reference evidence="4" key="1">
    <citation type="journal article" date="2020" name="mSystems">
        <title>Genome- and Community-Level Interaction Insights into Carbon Utilization and Element Cycling Functions of Hydrothermarchaeota in Hydrothermal Sediment.</title>
        <authorList>
            <person name="Zhou Z."/>
            <person name="Liu Y."/>
            <person name="Xu W."/>
            <person name="Pan J."/>
            <person name="Luo Z.H."/>
            <person name="Li M."/>
        </authorList>
    </citation>
    <scope>NUCLEOTIDE SEQUENCE [LARGE SCALE GENOMIC DNA]</scope>
    <source>
        <strain evidence="4">HyVt-26</strain>
    </source>
</reference>
<evidence type="ECO:0000256" key="1">
    <source>
        <dbReference type="ARBA" id="ARBA00022679"/>
    </source>
</evidence>
<dbReference type="InterPro" id="IPR027417">
    <property type="entry name" value="P-loop_NTPase"/>
</dbReference>
<dbReference type="PANTHER" id="PTHR10605">
    <property type="entry name" value="HEPARAN SULFATE SULFOTRANSFERASE"/>
    <property type="match status" value="1"/>
</dbReference>
<proteinExistence type="predicted"/>
<evidence type="ECO:0000259" key="3">
    <source>
        <dbReference type="Pfam" id="PF00685"/>
    </source>
</evidence>
<dbReference type="Proteomes" id="UP000885822">
    <property type="component" value="Unassembled WGS sequence"/>
</dbReference>
<comment type="caution">
    <text evidence="4">The sequence shown here is derived from an EMBL/GenBank/DDBJ whole genome shotgun (WGS) entry which is preliminary data.</text>
</comment>
<keyword evidence="1" id="KW-0808">Transferase</keyword>
<dbReference type="EMBL" id="DRCV01000278">
    <property type="protein sequence ID" value="HDK38594.1"/>
    <property type="molecule type" value="Genomic_DNA"/>
</dbReference>
<dbReference type="InterPro" id="IPR000863">
    <property type="entry name" value="Sulfotransferase_dom"/>
</dbReference>
<dbReference type="Pfam" id="PF00685">
    <property type="entry name" value="Sulfotransfer_1"/>
    <property type="match status" value="1"/>
</dbReference>
<gene>
    <name evidence="4" type="ORF">ENG92_06225</name>
</gene>
<keyword evidence="2" id="KW-0325">Glycoprotein</keyword>
<accession>A0A831KDU2</accession>
<dbReference type="InterPro" id="IPR037359">
    <property type="entry name" value="NST/OST"/>
</dbReference>
<evidence type="ECO:0000313" key="4">
    <source>
        <dbReference type="EMBL" id="HDK38594.1"/>
    </source>
</evidence>
<protein>
    <submittedName>
        <fullName evidence="4">Sulfotransferase</fullName>
    </submittedName>
</protein>
<dbReference type="PANTHER" id="PTHR10605:SF56">
    <property type="entry name" value="BIFUNCTIONAL HEPARAN SULFATE N-DEACETYLASE_N-SULFOTRANSFERASE"/>
    <property type="match status" value="1"/>
</dbReference>
<name>A0A831KDU2_9GAMM</name>